<dbReference type="STRING" id="180498.A0A067KA65"/>
<proteinExistence type="predicted"/>
<dbReference type="CDD" id="cd22645">
    <property type="entry name" value="BIC1_CID"/>
    <property type="match status" value="1"/>
</dbReference>
<evidence type="ECO:0000313" key="2">
    <source>
        <dbReference type="EMBL" id="KDP33126.1"/>
    </source>
</evidence>
<keyword evidence="3" id="KW-1185">Reference proteome</keyword>
<accession>A0A067KA65</accession>
<evidence type="ECO:0000313" key="3">
    <source>
        <dbReference type="Proteomes" id="UP000027138"/>
    </source>
</evidence>
<dbReference type="AlphaFoldDB" id="A0A067KA65"/>
<sequence>MENTHFSSKNQESTKPIHLILASPAKTNTGSFSWLEYNSLSKLQVLPPKNEPDQYSSFSSPRRHVHQSNDNEASRKDFVGRERLKRHREEVAGQVSIPETWSQENFLKDWVDYSSFDNLLAPNGIASARQALMAEGRRASY</sequence>
<reference evidence="2 3" key="1">
    <citation type="journal article" date="2014" name="PLoS ONE">
        <title>Global Analysis of Gene Expression Profiles in Physic Nut (Jatropha curcas L.) Seedlings Exposed to Salt Stress.</title>
        <authorList>
            <person name="Zhang L."/>
            <person name="Zhang C."/>
            <person name="Wu P."/>
            <person name="Chen Y."/>
            <person name="Li M."/>
            <person name="Jiang H."/>
            <person name="Wu G."/>
        </authorList>
    </citation>
    <scope>NUCLEOTIDE SEQUENCE [LARGE SCALE GENOMIC DNA]</scope>
    <source>
        <strain evidence="3">cv. GZQX0401</strain>
        <tissue evidence="2">Young leaves</tissue>
    </source>
</reference>
<name>A0A067KA65_JATCU</name>
<dbReference type="OrthoDB" id="672067at2759"/>
<feature type="compositionally biased region" description="Basic and acidic residues" evidence="1">
    <location>
        <begin position="67"/>
        <end position="81"/>
    </location>
</feature>
<protein>
    <submittedName>
        <fullName evidence="2">Uncharacterized protein</fullName>
    </submittedName>
</protein>
<evidence type="ECO:0000256" key="1">
    <source>
        <dbReference type="SAM" id="MobiDB-lite"/>
    </source>
</evidence>
<gene>
    <name evidence="2" type="ORF">JCGZ_13573</name>
</gene>
<dbReference type="InterPro" id="IPR040374">
    <property type="entry name" value="BIC"/>
</dbReference>
<dbReference type="Proteomes" id="UP000027138">
    <property type="component" value="Unassembled WGS sequence"/>
</dbReference>
<dbReference type="KEGG" id="jcu:105638638"/>
<dbReference type="GO" id="GO:0009785">
    <property type="term" value="P:blue light signaling pathway"/>
    <property type="evidence" value="ECO:0007669"/>
    <property type="project" value="InterPro"/>
</dbReference>
<feature type="region of interest" description="Disordered" evidence="1">
    <location>
        <begin position="45"/>
        <end position="81"/>
    </location>
</feature>
<dbReference type="PANTHER" id="PTHR34207">
    <property type="entry name" value="PROTEIN BIC1"/>
    <property type="match status" value="1"/>
</dbReference>
<dbReference type="EMBL" id="KK914560">
    <property type="protein sequence ID" value="KDP33126.1"/>
    <property type="molecule type" value="Genomic_DNA"/>
</dbReference>
<organism evidence="2 3">
    <name type="scientific">Jatropha curcas</name>
    <name type="common">Barbados nut</name>
    <dbReference type="NCBI Taxonomy" id="180498"/>
    <lineage>
        <taxon>Eukaryota</taxon>
        <taxon>Viridiplantae</taxon>
        <taxon>Streptophyta</taxon>
        <taxon>Embryophyta</taxon>
        <taxon>Tracheophyta</taxon>
        <taxon>Spermatophyta</taxon>
        <taxon>Magnoliopsida</taxon>
        <taxon>eudicotyledons</taxon>
        <taxon>Gunneridae</taxon>
        <taxon>Pentapetalae</taxon>
        <taxon>rosids</taxon>
        <taxon>fabids</taxon>
        <taxon>Malpighiales</taxon>
        <taxon>Euphorbiaceae</taxon>
        <taxon>Crotonoideae</taxon>
        <taxon>Jatropheae</taxon>
        <taxon>Jatropha</taxon>
    </lineage>
</organism>
<dbReference type="PANTHER" id="PTHR34207:SF17">
    <property type="entry name" value="PROTEIN BIC2"/>
    <property type="match status" value="1"/>
</dbReference>